<organism evidence="2 3">
    <name type="scientific">Mycolicibacterium bacteremicum</name>
    <name type="common">Mycobacterium bacteremicum</name>
    <dbReference type="NCBI Taxonomy" id="564198"/>
    <lineage>
        <taxon>Bacteria</taxon>
        <taxon>Bacillati</taxon>
        <taxon>Actinomycetota</taxon>
        <taxon>Actinomycetes</taxon>
        <taxon>Mycobacteriales</taxon>
        <taxon>Mycobacteriaceae</taxon>
        <taxon>Mycolicibacterium</taxon>
    </lineage>
</organism>
<proteinExistence type="predicted"/>
<keyword evidence="1" id="KW-0472">Membrane</keyword>
<evidence type="ECO:0000313" key="2">
    <source>
        <dbReference type="EMBL" id="ORA06665.1"/>
    </source>
</evidence>
<evidence type="ECO:0000256" key="1">
    <source>
        <dbReference type="SAM" id="Phobius"/>
    </source>
</evidence>
<evidence type="ECO:0000313" key="3">
    <source>
        <dbReference type="Proteomes" id="UP000192366"/>
    </source>
</evidence>
<accession>A0A1W9Z2X5</accession>
<feature type="transmembrane region" description="Helical" evidence="1">
    <location>
        <begin position="35"/>
        <end position="52"/>
    </location>
</feature>
<dbReference type="STRING" id="564198.BST17_03200"/>
<dbReference type="RefSeq" id="WP_083055484.1">
    <property type="nucleotide sequence ID" value="NZ_JACKVM010000008.1"/>
</dbReference>
<feature type="transmembrane region" description="Helical" evidence="1">
    <location>
        <begin position="59"/>
        <end position="81"/>
    </location>
</feature>
<keyword evidence="1" id="KW-0812">Transmembrane</keyword>
<dbReference type="AlphaFoldDB" id="A0A1W9Z2X5"/>
<protein>
    <submittedName>
        <fullName evidence="2">Uncharacterized protein</fullName>
    </submittedName>
</protein>
<gene>
    <name evidence="2" type="ORF">BST17_03200</name>
</gene>
<dbReference type="Proteomes" id="UP000192366">
    <property type="component" value="Unassembled WGS sequence"/>
</dbReference>
<reference evidence="2 3" key="1">
    <citation type="submission" date="2017-02" db="EMBL/GenBank/DDBJ databases">
        <title>The new phylogeny of genus Mycobacterium.</title>
        <authorList>
            <person name="Tortoli E."/>
            <person name="Trovato A."/>
            <person name="Cirillo D.M."/>
        </authorList>
    </citation>
    <scope>NUCLEOTIDE SEQUENCE [LARGE SCALE GENOMIC DNA]</scope>
    <source>
        <strain evidence="2 3">DSM 45578</strain>
    </source>
</reference>
<sequence length="117" mass="11698">MTAAGQQRTLAVLAVVAGACGIASTIPFHAASQAVLLLALTVAGAGSAVMCWTDLPAAAAVAGTIGVSVAAVVATSTAAAWLHMWEPTMSCLLLSSAVAVTGAVRIQILRRERAPSW</sequence>
<keyword evidence="1" id="KW-1133">Transmembrane helix</keyword>
<keyword evidence="3" id="KW-1185">Reference proteome</keyword>
<dbReference type="EMBL" id="MVHJ01000002">
    <property type="protein sequence ID" value="ORA06665.1"/>
    <property type="molecule type" value="Genomic_DNA"/>
</dbReference>
<name>A0A1W9Z2X5_MYCBA</name>
<comment type="caution">
    <text evidence="2">The sequence shown here is derived from an EMBL/GenBank/DDBJ whole genome shotgun (WGS) entry which is preliminary data.</text>
</comment>
<feature type="transmembrane region" description="Helical" evidence="1">
    <location>
        <begin position="87"/>
        <end position="108"/>
    </location>
</feature>